<dbReference type="PANTHER" id="PTHR46019">
    <property type="entry name" value="BPI FOLD-CONTAINING FAMILY B MEMBER 4-RELATED"/>
    <property type="match status" value="1"/>
</dbReference>
<dbReference type="InterPro" id="IPR017942">
    <property type="entry name" value="Lipid-bd_serum_glycop_N"/>
</dbReference>
<dbReference type="Proteomes" id="UP000694547">
    <property type="component" value="Chromosome 4"/>
</dbReference>
<evidence type="ECO:0000259" key="2">
    <source>
        <dbReference type="SMART" id="SM00328"/>
    </source>
</evidence>
<dbReference type="InterPro" id="IPR051660">
    <property type="entry name" value="BPI_fold-BPI/LBP"/>
</dbReference>
<dbReference type="GO" id="GO:0005737">
    <property type="term" value="C:cytoplasm"/>
    <property type="evidence" value="ECO:0007669"/>
    <property type="project" value="Ensembl"/>
</dbReference>
<dbReference type="InterPro" id="IPR001124">
    <property type="entry name" value="Lipid-bd_serum_glycop_C"/>
</dbReference>
<reference evidence="4 5" key="1">
    <citation type="submission" date="2018-10" db="EMBL/GenBank/DDBJ databases">
        <title>Improved assembly of the deer mouse Peromyscus maniculatus genome.</title>
        <authorList>
            <person name="Lassance J.-M."/>
            <person name="Hoekstra H.E."/>
        </authorList>
    </citation>
    <scope>NUCLEOTIDE SEQUENCE [LARGE SCALE GENOMIC DNA]</scope>
</reference>
<evidence type="ECO:0000313" key="5">
    <source>
        <dbReference type="Proteomes" id="UP000694547"/>
    </source>
</evidence>
<dbReference type="Pfam" id="PF01273">
    <property type="entry name" value="LBP_BPI_CETP"/>
    <property type="match status" value="1"/>
</dbReference>
<dbReference type="SMART" id="SM00328">
    <property type="entry name" value="BPI1"/>
    <property type="match status" value="1"/>
</dbReference>
<dbReference type="SUPFAM" id="SSF55394">
    <property type="entry name" value="Bactericidal permeability-increasing protein, BPI"/>
    <property type="match status" value="2"/>
</dbReference>
<dbReference type="InterPro" id="IPR017943">
    <property type="entry name" value="Bactericidal_perm-incr_a/b_dom"/>
</dbReference>
<reference evidence="4" key="3">
    <citation type="submission" date="2025-09" db="UniProtKB">
        <authorList>
            <consortium name="Ensembl"/>
        </authorList>
    </citation>
    <scope>IDENTIFICATION</scope>
</reference>
<evidence type="ECO:0000256" key="1">
    <source>
        <dbReference type="ARBA" id="ARBA00007292"/>
    </source>
</evidence>
<reference evidence="4" key="2">
    <citation type="submission" date="2025-08" db="UniProtKB">
        <authorList>
            <consortium name="Ensembl"/>
        </authorList>
    </citation>
    <scope>IDENTIFICATION</scope>
</reference>
<feature type="domain" description="Lipid-binding serum glycoprotein C-terminal" evidence="3">
    <location>
        <begin position="276"/>
        <end position="446"/>
    </location>
</feature>
<comment type="similarity">
    <text evidence="1">Belongs to the BPI/LBP/Plunc superfamily. BPI/LBP family.</text>
</comment>
<dbReference type="GeneTree" id="ENSGT01100000263546"/>
<sequence length="448" mass="47428">MLPLGVQLTMLGVYTLLLLWGLATPSLGLLETVGTLARIDKDELGKAIQNSLVGGPILQNVLGTVTSVNQGLLGAGGLLGGGGLLSYGGIFSLVEELSGLRIEELTLPKVSIKLLAGFGVQLTLHTKISLHGSGPLVGLLQLAAEVNVSSKVALGISPRGTPILVLKRCNTLLGHISLTSGLLPTPIFGLVEQTLCKVLPGLVIPGSWVEVVLPALSPAGLVPLGPLGSVEFTLATLPLISNQYIELDVNPIVKSVTGDVIDFPKPRLPVKVPPKEDHTSQVTVPLYLFSTVFGLLQTNGALDLDITPEVVPRNIPLTTTDLAALAPEVRGPLRIFPRASLLTPMINTESKFILKSQIKGPITGQELFLQACGRRPGLSFPTKSLPHHPLLQASRLEEWLSDVVRAVYVQRLNEHLEVGIPLPKILNVNFANSAVDIIENAVVLTVAP</sequence>
<organism evidence="4 5">
    <name type="scientific">Peromyscus maniculatus bairdii</name>
    <name type="common">Prairie deer mouse</name>
    <dbReference type="NCBI Taxonomy" id="230844"/>
    <lineage>
        <taxon>Eukaryota</taxon>
        <taxon>Metazoa</taxon>
        <taxon>Chordata</taxon>
        <taxon>Craniata</taxon>
        <taxon>Vertebrata</taxon>
        <taxon>Euteleostomi</taxon>
        <taxon>Mammalia</taxon>
        <taxon>Eutheria</taxon>
        <taxon>Euarchontoglires</taxon>
        <taxon>Glires</taxon>
        <taxon>Rodentia</taxon>
        <taxon>Myomorpha</taxon>
        <taxon>Muroidea</taxon>
        <taxon>Cricetidae</taxon>
        <taxon>Neotominae</taxon>
        <taxon>Peromyscus</taxon>
    </lineage>
</organism>
<name>A0A8C8TUU1_PERMB</name>
<keyword evidence="5" id="KW-1185">Reference proteome</keyword>
<feature type="domain" description="Lipid-binding serum glycoprotein N-terminal" evidence="2">
    <location>
        <begin position="38"/>
        <end position="277"/>
    </location>
</feature>
<accession>A0A8C8TUU1</accession>
<evidence type="ECO:0000313" key="4">
    <source>
        <dbReference type="Ensembl" id="ENSPEMP00000017713.2"/>
    </source>
</evidence>
<dbReference type="Ensembl" id="ENSPEMT00000022037.2">
    <property type="protein sequence ID" value="ENSPEMP00000017713.2"/>
    <property type="gene ID" value="ENSPEMG00000016514.2"/>
</dbReference>
<dbReference type="Gene3D" id="3.15.20.10">
    <property type="entry name" value="Bactericidal permeability-increasing protein, domain 2"/>
    <property type="match status" value="2"/>
</dbReference>
<evidence type="ECO:0000259" key="3">
    <source>
        <dbReference type="SMART" id="SM00329"/>
    </source>
</evidence>
<dbReference type="PANTHER" id="PTHR46019:SF5">
    <property type="entry name" value="BPI FOLD-CONTAINING FAMILY B MEMBER 3"/>
    <property type="match status" value="1"/>
</dbReference>
<dbReference type="Gene3D" id="3.15.10.10">
    <property type="entry name" value="Bactericidal permeability-increasing protein, domain 1"/>
    <property type="match status" value="1"/>
</dbReference>
<protein>
    <submittedName>
        <fullName evidence="4">BPI fold containing family B, member 3</fullName>
    </submittedName>
</protein>
<dbReference type="GO" id="GO:0008289">
    <property type="term" value="F:lipid binding"/>
    <property type="evidence" value="ECO:0007669"/>
    <property type="project" value="InterPro"/>
</dbReference>
<proteinExistence type="inferred from homology"/>
<dbReference type="SMART" id="SM00329">
    <property type="entry name" value="BPI2"/>
    <property type="match status" value="1"/>
</dbReference>
<dbReference type="AlphaFoldDB" id="A0A8C8TUU1"/>